<keyword evidence="7" id="KW-0379">Hydroxylation</keyword>
<evidence type="ECO:0000256" key="3">
    <source>
        <dbReference type="ARBA" id="ARBA00022525"/>
    </source>
</evidence>
<dbReference type="PANTHER" id="PTHR36016">
    <property type="entry name" value="CLAVATA3/ESR (CLE)-RELATED PROTEIN 7"/>
    <property type="match status" value="1"/>
</dbReference>
<evidence type="ECO:0000256" key="4">
    <source>
        <dbReference type="ARBA" id="ARBA00022729"/>
    </source>
</evidence>
<feature type="chain" id="PRO_5040359435" evidence="9">
    <location>
        <begin position="27"/>
        <end position="82"/>
    </location>
</feature>
<feature type="region of interest" description="Disordered" evidence="8">
    <location>
        <begin position="62"/>
        <end position="82"/>
    </location>
</feature>
<evidence type="ECO:0000256" key="5">
    <source>
        <dbReference type="ARBA" id="ARBA00022782"/>
    </source>
</evidence>
<feature type="signal peptide" evidence="9">
    <location>
        <begin position="1"/>
        <end position="26"/>
    </location>
</feature>
<keyword evidence="4 9" id="KW-0732">Signal</keyword>
<reference evidence="10" key="2">
    <citation type="journal article" date="2023" name="Plants (Basel)">
        <title>Annotation of the Turnera subulata (Passifloraceae) Draft Genome Reveals the S-Locus Evolved after the Divergence of Turneroideae from Passifloroideae in a Stepwise Manner.</title>
        <authorList>
            <person name="Henning P.M."/>
            <person name="Roalson E.H."/>
            <person name="Mir W."/>
            <person name="McCubbin A.G."/>
            <person name="Shore J.S."/>
        </authorList>
    </citation>
    <scope>NUCLEOTIDE SEQUENCE</scope>
    <source>
        <strain evidence="10">F60SS</strain>
    </source>
</reference>
<dbReference type="OrthoDB" id="846089at2759"/>
<proteinExistence type="inferred from homology"/>
<dbReference type="GO" id="GO:0030154">
    <property type="term" value="P:cell differentiation"/>
    <property type="evidence" value="ECO:0007669"/>
    <property type="project" value="UniProtKB-KW"/>
</dbReference>
<keyword evidence="3" id="KW-0964">Secreted</keyword>
<organism evidence="10 11">
    <name type="scientific">Turnera subulata</name>
    <dbReference type="NCBI Taxonomy" id="218843"/>
    <lineage>
        <taxon>Eukaryota</taxon>
        <taxon>Viridiplantae</taxon>
        <taxon>Streptophyta</taxon>
        <taxon>Embryophyta</taxon>
        <taxon>Tracheophyta</taxon>
        <taxon>Spermatophyta</taxon>
        <taxon>Magnoliopsida</taxon>
        <taxon>eudicotyledons</taxon>
        <taxon>Gunneridae</taxon>
        <taxon>Pentapetalae</taxon>
        <taxon>rosids</taxon>
        <taxon>fabids</taxon>
        <taxon>Malpighiales</taxon>
        <taxon>Passifloraceae</taxon>
        <taxon>Turnera</taxon>
    </lineage>
</organism>
<dbReference type="AlphaFoldDB" id="A0A9Q0GF33"/>
<evidence type="ECO:0000256" key="8">
    <source>
        <dbReference type="SAM" id="MobiDB-lite"/>
    </source>
</evidence>
<comment type="subcellular location">
    <subcellularLocation>
        <location evidence="1">Secreted</location>
        <location evidence="1">Extracellular space</location>
    </subcellularLocation>
</comment>
<sequence length="82" mass="9167">MARKLNALLLLLLVISSSVLFCSSQARILKEHQAMYRTRSSHLLLHEIVKIDLSKLKHYQKLSTPGVGSDRVSPGGPDPQHH</sequence>
<keyword evidence="11" id="KW-1185">Reference proteome</keyword>
<evidence type="ECO:0000256" key="6">
    <source>
        <dbReference type="ARBA" id="ARBA00023180"/>
    </source>
</evidence>
<evidence type="ECO:0000256" key="9">
    <source>
        <dbReference type="SAM" id="SignalP"/>
    </source>
</evidence>
<dbReference type="PANTHER" id="PTHR36016:SF1">
    <property type="entry name" value="CLAVATA3_ESR (CLE)-RELATED PROTEIN 5-RELATED"/>
    <property type="match status" value="1"/>
</dbReference>
<evidence type="ECO:0000256" key="7">
    <source>
        <dbReference type="ARBA" id="ARBA00023278"/>
    </source>
</evidence>
<dbReference type="Proteomes" id="UP001141552">
    <property type="component" value="Unassembled WGS sequence"/>
</dbReference>
<evidence type="ECO:0000256" key="2">
    <source>
        <dbReference type="ARBA" id="ARBA00005416"/>
    </source>
</evidence>
<gene>
    <name evidence="10" type="ORF">Tsubulata_038076</name>
</gene>
<protein>
    <submittedName>
        <fullName evidence="10">Uncharacterized protein</fullName>
    </submittedName>
</protein>
<reference evidence="10" key="1">
    <citation type="submission" date="2022-02" db="EMBL/GenBank/DDBJ databases">
        <authorList>
            <person name="Henning P.M."/>
            <person name="McCubbin A.G."/>
            <person name="Shore J.S."/>
        </authorList>
    </citation>
    <scope>NUCLEOTIDE SEQUENCE</scope>
    <source>
        <strain evidence="10">F60SS</strain>
        <tissue evidence="10">Leaves</tissue>
    </source>
</reference>
<evidence type="ECO:0000256" key="1">
    <source>
        <dbReference type="ARBA" id="ARBA00004239"/>
    </source>
</evidence>
<comment type="caution">
    <text evidence="10">The sequence shown here is derived from an EMBL/GenBank/DDBJ whole genome shotgun (WGS) entry which is preliminary data.</text>
</comment>
<comment type="similarity">
    <text evidence="2">Belongs to the CLV3/ESR signal peptide family.</text>
</comment>
<name>A0A9Q0GF33_9ROSI</name>
<keyword evidence="6" id="KW-0325">Glycoprotein</keyword>
<accession>A0A9Q0GF33</accession>
<dbReference type="EMBL" id="JAKUCV010001108">
    <property type="protein sequence ID" value="KAJ4847672.1"/>
    <property type="molecule type" value="Genomic_DNA"/>
</dbReference>
<dbReference type="GO" id="GO:0005576">
    <property type="term" value="C:extracellular region"/>
    <property type="evidence" value="ECO:0007669"/>
    <property type="project" value="UniProtKB-SubCell"/>
</dbReference>
<dbReference type="InterPro" id="IPR039617">
    <property type="entry name" value="CLAVATA3-CLE"/>
</dbReference>
<evidence type="ECO:0000313" key="10">
    <source>
        <dbReference type="EMBL" id="KAJ4847672.1"/>
    </source>
</evidence>
<evidence type="ECO:0000313" key="11">
    <source>
        <dbReference type="Proteomes" id="UP001141552"/>
    </source>
</evidence>
<keyword evidence="5" id="KW-0221">Differentiation</keyword>